<dbReference type="PROSITE" id="PS50894">
    <property type="entry name" value="HPT"/>
    <property type="match status" value="1"/>
</dbReference>
<keyword evidence="8" id="KW-0472">Membrane</keyword>
<keyword evidence="3 6" id="KW-0597">Phosphoprotein</keyword>
<evidence type="ECO:0000256" key="5">
    <source>
        <dbReference type="PROSITE-ProRule" id="PRU00110"/>
    </source>
</evidence>
<dbReference type="Gene3D" id="3.30.565.10">
    <property type="entry name" value="Histidine kinase-like ATPase, C-terminal domain"/>
    <property type="match status" value="1"/>
</dbReference>
<evidence type="ECO:0000256" key="6">
    <source>
        <dbReference type="PROSITE-ProRule" id="PRU00169"/>
    </source>
</evidence>
<feature type="domain" description="HPt" evidence="11">
    <location>
        <begin position="1051"/>
        <end position="1151"/>
    </location>
</feature>
<dbReference type="InterPro" id="IPR008207">
    <property type="entry name" value="Sig_transdc_His_kin_Hpt_dom"/>
</dbReference>
<dbReference type="CDD" id="cd00088">
    <property type="entry name" value="HPT"/>
    <property type="match status" value="1"/>
</dbReference>
<dbReference type="InterPro" id="IPR003594">
    <property type="entry name" value="HATPase_dom"/>
</dbReference>
<keyword evidence="12" id="KW-0067">ATP-binding</keyword>
<dbReference type="InterPro" id="IPR011006">
    <property type="entry name" value="CheY-like_superfamily"/>
</dbReference>
<evidence type="ECO:0000256" key="1">
    <source>
        <dbReference type="ARBA" id="ARBA00000085"/>
    </source>
</evidence>
<name>A0ABW1W5K5_9GAMM</name>
<evidence type="ECO:0000256" key="8">
    <source>
        <dbReference type="SAM" id="Phobius"/>
    </source>
</evidence>
<dbReference type="CDD" id="cd17546">
    <property type="entry name" value="REC_hyHK_CKI1_RcsC-like"/>
    <property type="match status" value="1"/>
</dbReference>
<dbReference type="PANTHER" id="PTHR45339">
    <property type="entry name" value="HYBRID SIGNAL TRANSDUCTION HISTIDINE KINASE J"/>
    <property type="match status" value="1"/>
</dbReference>
<feature type="domain" description="Histidine kinase" evidence="9">
    <location>
        <begin position="313"/>
        <end position="538"/>
    </location>
</feature>
<feature type="modified residue" description="Phosphohistidine" evidence="5">
    <location>
        <position position="1090"/>
    </location>
</feature>
<dbReference type="Gene3D" id="1.10.287.130">
    <property type="match status" value="1"/>
</dbReference>
<evidence type="ECO:0000256" key="2">
    <source>
        <dbReference type="ARBA" id="ARBA00012438"/>
    </source>
</evidence>
<dbReference type="InterPro" id="IPR003661">
    <property type="entry name" value="HisK_dim/P_dom"/>
</dbReference>
<keyword evidence="8" id="KW-1133">Transmembrane helix</keyword>
<gene>
    <name evidence="12" type="ORF">ACFP58_07870</name>
</gene>
<dbReference type="SMART" id="SM00388">
    <property type="entry name" value="HisKA"/>
    <property type="match status" value="1"/>
</dbReference>
<dbReference type="InterPro" id="IPR036890">
    <property type="entry name" value="HATPase_C_sf"/>
</dbReference>
<dbReference type="SUPFAM" id="SSF47384">
    <property type="entry name" value="Homodimeric domain of signal transducing histidine kinase"/>
    <property type="match status" value="1"/>
</dbReference>
<evidence type="ECO:0000259" key="11">
    <source>
        <dbReference type="PROSITE" id="PS50894"/>
    </source>
</evidence>
<evidence type="ECO:0000256" key="7">
    <source>
        <dbReference type="SAM" id="MobiDB-lite"/>
    </source>
</evidence>
<dbReference type="PROSITE" id="PS50110">
    <property type="entry name" value="RESPONSE_REGULATORY"/>
    <property type="match status" value="1"/>
</dbReference>
<keyword evidence="4" id="KW-0902">Two-component regulatory system</keyword>
<keyword evidence="13" id="KW-1185">Reference proteome</keyword>
<feature type="transmembrane region" description="Helical" evidence="8">
    <location>
        <begin position="190"/>
        <end position="212"/>
    </location>
</feature>
<reference evidence="13" key="1">
    <citation type="journal article" date="2019" name="Int. J. Syst. Evol. Microbiol.">
        <title>The Global Catalogue of Microorganisms (GCM) 10K type strain sequencing project: providing services to taxonomists for standard genome sequencing and annotation.</title>
        <authorList>
            <consortium name="The Broad Institute Genomics Platform"/>
            <consortium name="The Broad Institute Genome Sequencing Center for Infectious Disease"/>
            <person name="Wu L."/>
            <person name="Ma J."/>
        </authorList>
    </citation>
    <scope>NUCLEOTIDE SEQUENCE [LARGE SCALE GENOMIC DNA]</scope>
    <source>
        <strain evidence="13">CCM 2050</strain>
    </source>
</reference>
<evidence type="ECO:0000259" key="10">
    <source>
        <dbReference type="PROSITE" id="PS50110"/>
    </source>
</evidence>
<dbReference type="Gene3D" id="3.40.50.2300">
    <property type="match status" value="1"/>
</dbReference>
<dbReference type="SMART" id="SM00387">
    <property type="entry name" value="HATPase_c"/>
    <property type="match status" value="1"/>
</dbReference>
<dbReference type="InterPro" id="IPR005467">
    <property type="entry name" value="His_kinase_dom"/>
</dbReference>
<dbReference type="SMART" id="SM00448">
    <property type="entry name" value="REC"/>
    <property type="match status" value="1"/>
</dbReference>
<evidence type="ECO:0000313" key="13">
    <source>
        <dbReference type="Proteomes" id="UP001596264"/>
    </source>
</evidence>
<dbReference type="EMBL" id="JBHSTZ010000022">
    <property type="protein sequence ID" value="MFC6381374.1"/>
    <property type="molecule type" value="Genomic_DNA"/>
</dbReference>
<dbReference type="PRINTS" id="PR00344">
    <property type="entry name" value="BCTRLSENSOR"/>
</dbReference>
<dbReference type="SUPFAM" id="SSF52172">
    <property type="entry name" value="CheY-like"/>
    <property type="match status" value="2"/>
</dbReference>
<feature type="compositionally biased region" description="Basic and acidic residues" evidence="7">
    <location>
        <begin position="961"/>
        <end position="984"/>
    </location>
</feature>
<sequence length="1170" mass="131385">MAYKKRFDTSSAYGQLVILVFLPICLLAAVGGILVFYETMRASNSEQAVLAEAVLIRYSPTIAEIVPELLAQNDAKAQTSKNNNESTTDNISQAAMATLDGIHDKLGRMRAEQHVQRIAIVNQNNDVLATVGYGTNEAWPVIDSSERFLAQKPTAIGTAYGSILGEFEGQTLWLLVDMDSEPLYIARYRIAMALMITGLFTLLILLLSLNIYSKRWIAPIYELRLQLQRTHVDNLYQPIPVESNGELNLLQQDLVRTLRRLYVSFQELKEHAEQTEDDLRLAFDEMEMQNISIRNARDAAISTSQAKSAFLANISHELRTPLNSIDGFINLLARHGELNPEQDLYVQTIRKSSAHLLALVNDVLDFSKIEAGKLVLDRHEFDLYDTIYDVVDMLSPVSAEKGLRMAVLFYNDVPMRINGDALRLKQVLTNIVGNAIKFTDSGDVVVRVSLDDYQDNYLMISVQDSGKGISLSDQKMLFQSFSQGDPSITRQYGGTGLGLVISKQLTRLMGGDIGFYDNMQENISNQGATFWFRMPAHVDVIEAATGQTIELPVLAPLASATDEFNVLIWINHTASIQVLKASLQYLPIKLTQANSLPGLLESLKERGNYWDWVIVDDDTQDDMMALLKQIRLHYQGKLAVFGYQVAADQALLNRYHANILYEPLDKRQLYAMLDTQKRSVPTGIAEPRWKGVTVLAVDDHLPNLLVLDALLSELGIHVITASNGFDAIELISKQQAKNIKSAKTEKQSLSKKTQISKAVTRDDVSKSAVNALYIEDATTEEKSKAQHKDSIDLIFMDIQMPRMSGHEAARQIRKIEATDSHIPIIALTAHGLADERDKLIASGINDYVGKPISQPQLLQVLQKWLGRSASSSPLTAENDEHPQGFRVAGDLQVLESQTIDAQSTNSQNADIANTRLQPSSSAPNNAAPPTYQMIRSEQVKSYKPTKMSNDKRVKRPLSLKKIRDDYLRDSQPREDYRRENIRDTQPRYENLRFQEQGQAAFGTRPIQTLDNKEELLVNTPYLQKDGNLNDSVFNTLDILDWQDALTRSANKPDLAAKLIIMMLDTINDEKQALMQAWEARNRSMLAQLAHRILGGSRYTGVPQLRQASQDLEDKCLLNIQHTTPAQFAMLEPYYEALLAALNNLQTLDLSAYPQLNYHRLSENDMTWKMI</sequence>
<proteinExistence type="predicted"/>
<dbReference type="Pfam" id="PF00072">
    <property type="entry name" value="Response_reg"/>
    <property type="match status" value="1"/>
</dbReference>
<dbReference type="SUPFAM" id="SSF47226">
    <property type="entry name" value="Histidine-containing phosphotransfer domain, HPT domain"/>
    <property type="match status" value="1"/>
</dbReference>
<evidence type="ECO:0000256" key="3">
    <source>
        <dbReference type="ARBA" id="ARBA00022553"/>
    </source>
</evidence>
<dbReference type="SUPFAM" id="SSF55874">
    <property type="entry name" value="ATPase domain of HSP90 chaperone/DNA topoisomerase II/histidine kinase"/>
    <property type="match status" value="1"/>
</dbReference>
<feature type="domain" description="Response regulatory" evidence="10">
    <location>
        <begin position="693"/>
        <end position="865"/>
    </location>
</feature>
<protein>
    <recommendedName>
        <fullName evidence="2">histidine kinase</fullName>
        <ecNumber evidence="2">2.7.13.3</ecNumber>
    </recommendedName>
</protein>
<dbReference type="CDD" id="cd00082">
    <property type="entry name" value="HisKA"/>
    <property type="match status" value="1"/>
</dbReference>
<feature type="transmembrane region" description="Helical" evidence="8">
    <location>
        <begin position="12"/>
        <end position="37"/>
    </location>
</feature>
<dbReference type="Pfam" id="PF02518">
    <property type="entry name" value="HATPase_c"/>
    <property type="match status" value="1"/>
</dbReference>
<evidence type="ECO:0000313" key="12">
    <source>
        <dbReference type="EMBL" id="MFC6381374.1"/>
    </source>
</evidence>
<evidence type="ECO:0000259" key="9">
    <source>
        <dbReference type="PROSITE" id="PS50109"/>
    </source>
</evidence>
<accession>A0ABW1W5K5</accession>
<dbReference type="EC" id="2.7.13.3" evidence="2"/>
<dbReference type="GO" id="GO:0005524">
    <property type="term" value="F:ATP binding"/>
    <property type="evidence" value="ECO:0007669"/>
    <property type="project" value="UniProtKB-KW"/>
</dbReference>
<dbReference type="InterPro" id="IPR004358">
    <property type="entry name" value="Sig_transdc_His_kin-like_C"/>
</dbReference>
<comment type="caution">
    <text evidence="12">The sequence shown here is derived from an EMBL/GenBank/DDBJ whole genome shotgun (WGS) entry which is preliminary data.</text>
</comment>
<keyword evidence="8" id="KW-0812">Transmembrane</keyword>
<dbReference type="Pfam" id="PF00512">
    <property type="entry name" value="HisKA"/>
    <property type="match status" value="1"/>
</dbReference>
<comment type="catalytic activity">
    <reaction evidence="1">
        <text>ATP + protein L-histidine = ADP + protein N-phospho-L-histidine.</text>
        <dbReference type="EC" id="2.7.13.3"/>
    </reaction>
</comment>
<dbReference type="InterPro" id="IPR001789">
    <property type="entry name" value="Sig_transdc_resp-reg_receiver"/>
</dbReference>
<dbReference type="CDD" id="cd16922">
    <property type="entry name" value="HATPase_EvgS-ArcB-TorS-like"/>
    <property type="match status" value="1"/>
</dbReference>
<dbReference type="RefSeq" id="WP_201562390.1">
    <property type="nucleotide sequence ID" value="NZ_CAJGZK010000008.1"/>
</dbReference>
<dbReference type="Gene3D" id="1.20.120.160">
    <property type="entry name" value="HPT domain"/>
    <property type="match status" value="1"/>
</dbReference>
<keyword evidence="12" id="KW-0547">Nucleotide-binding</keyword>
<dbReference type="PROSITE" id="PS50109">
    <property type="entry name" value="HIS_KIN"/>
    <property type="match status" value="1"/>
</dbReference>
<evidence type="ECO:0000256" key="4">
    <source>
        <dbReference type="ARBA" id="ARBA00023012"/>
    </source>
</evidence>
<dbReference type="PANTHER" id="PTHR45339:SF3">
    <property type="entry name" value="HISTIDINE KINASE"/>
    <property type="match status" value="1"/>
</dbReference>
<dbReference type="InterPro" id="IPR036097">
    <property type="entry name" value="HisK_dim/P_sf"/>
</dbReference>
<dbReference type="Proteomes" id="UP001596264">
    <property type="component" value="Unassembled WGS sequence"/>
</dbReference>
<dbReference type="Pfam" id="PF01627">
    <property type="entry name" value="Hpt"/>
    <property type="match status" value="1"/>
</dbReference>
<organism evidence="12 13">
    <name type="scientific">Psychrobacter glacincola</name>
    <dbReference type="NCBI Taxonomy" id="56810"/>
    <lineage>
        <taxon>Bacteria</taxon>
        <taxon>Pseudomonadati</taxon>
        <taxon>Pseudomonadota</taxon>
        <taxon>Gammaproteobacteria</taxon>
        <taxon>Moraxellales</taxon>
        <taxon>Moraxellaceae</taxon>
        <taxon>Psychrobacter</taxon>
    </lineage>
</organism>
<feature type="region of interest" description="Disordered" evidence="7">
    <location>
        <begin position="940"/>
        <end position="984"/>
    </location>
</feature>
<dbReference type="InterPro" id="IPR036641">
    <property type="entry name" value="HPT_dom_sf"/>
</dbReference>
<feature type="modified residue" description="4-aspartylphosphate" evidence="6">
    <location>
        <position position="797"/>
    </location>
</feature>